<protein>
    <submittedName>
        <fullName evidence="2">Uncharacterized protein</fullName>
    </submittedName>
</protein>
<reference evidence="2" key="1">
    <citation type="submission" date="2022-03" db="EMBL/GenBank/DDBJ databases">
        <authorList>
            <person name="Alioto T."/>
            <person name="Alioto T."/>
            <person name="Gomez Garrido J."/>
        </authorList>
    </citation>
    <scope>NUCLEOTIDE SEQUENCE</scope>
</reference>
<proteinExistence type="predicted"/>
<dbReference type="Proteomes" id="UP001295444">
    <property type="component" value="Chromosome 03"/>
</dbReference>
<accession>A0AAD1W0F6</accession>
<organism evidence="2 3">
    <name type="scientific">Pelobates cultripes</name>
    <name type="common">Western spadefoot toad</name>
    <dbReference type="NCBI Taxonomy" id="61616"/>
    <lineage>
        <taxon>Eukaryota</taxon>
        <taxon>Metazoa</taxon>
        <taxon>Chordata</taxon>
        <taxon>Craniata</taxon>
        <taxon>Vertebrata</taxon>
        <taxon>Euteleostomi</taxon>
        <taxon>Amphibia</taxon>
        <taxon>Batrachia</taxon>
        <taxon>Anura</taxon>
        <taxon>Pelobatoidea</taxon>
        <taxon>Pelobatidae</taxon>
        <taxon>Pelobates</taxon>
    </lineage>
</organism>
<name>A0AAD1W0F6_PELCU</name>
<gene>
    <name evidence="2" type="ORF">PECUL_23A026509</name>
</gene>
<evidence type="ECO:0000256" key="1">
    <source>
        <dbReference type="SAM" id="MobiDB-lite"/>
    </source>
</evidence>
<feature type="region of interest" description="Disordered" evidence="1">
    <location>
        <begin position="40"/>
        <end position="70"/>
    </location>
</feature>
<dbReference type="AlphaFoldDB" id="A0AAD1W0F6"/>
<sequence length="184" mass="20426">MGNPKRQGSNQEKSGKTLVQKSGSLTRYFRDSSDCEAGADVNKMAAMESENDIEPSSLANSEISNKSLESRRDADIRDLLRNLPSKADLASMLGKLEASFQNNIKTIEAEVQPVSHRVTDLEEERDIIQAQITNLSYTLESQTSALMGFQRGDRSIESFHPIEETHKTREKTTINPGLAVSPRN</sequence>
<feature type="region of interest" description="Disordered" evidence="1">
    <location>
        <begin position="1"/>
        <end position="24"/>
    </location>
</feature>
<keyword evidence="3" id="KW-1185">Reference proteome</keyword>
<evidence type="ECO:0000313" key="3">
    <source>
        <dbReference type="Proteomes" id="UP001295444"/>
    </source>
</evidence>
<evidence type="ECO:0000313" key="2">
    <source>
        <dbReference type="EMBL" id="CAH2276710.1"/>
    </source>
</evidence>
<dbReference type="EMBL" id="OW240914">
    <property type="protein sequence ID" value="CAH2276710.1"/>
    <property type="molecule type" value="Genomic_DNA"/>
</dbReference>
<feature type="compositionally biased region" description="Polar residues" evidence="1">
    <location>
        <begin position="57"/>
        <end position="67"/>
    </location>
</feature>